<reference evidence="2 3" key="1">
    <citation type="submission" date="2020-08" db="EMBL/GenBank/DDBJ databases">
        <title>Genomic Encyclopedia of Type Strains, Phase IV (KMG-IV): sequencing the most valuable type-strain genomes for metagenomic binning, comparative biology and taxonomic classification.</title>
        <authorList>
            <person name="Goeker M."/>
        </authorList>
    </citation>
    <scope>NUCLEOTIDE SEQUENCE [LARGE SCALE GENOMIC DNA]</scope>
    <source>
        <strain evidence="2 3">DSM 27165</strain>
    </source>
</reference>
<dbReference type="Gene3D" id="1.10.3480.10">
    <property type="entry name" value="TorD-like"/>
    <property type="match status" value="1"/>
</dbReference>
<dbReference type="RefSeq" id="WP_221320252.1">
    <property type="nucleotide sequence ID" value="NZ_JACHHY010000018.1"/>
</dbReference>
<dbReference type="Proteomes" id="UP000575898">
    <property type="component" value="Unassembled WGS sequence"/>
</dbReference>
<dbReference type="Pfam" id="PF02613">
    <property type="entry name" value="Nitrate_red_del"/>
    <property type="match status" value="1"/>
</dbReference>
<keyword evidence="3" id="KW-1185">Reference proteome</keyword>
<dbReference type="SUPFAM" id="SSF89155">
    <property type="entry name" value="TorD-like"/>
    <property type="match status" value="1"/>
</dbReference>
<organism evidence="2 3">
    <name type="scientific">Chitinivorax tropicus</name>
    <dbReference type="NCBI Taxonomy" id="714531"/>
    <lineage>
        <taxon>Bacteria</taxon>
        <taxon>Pseudomonadati</taxon>
        <taxon>Pseudomonadota</taxon>
        <taxon>Betaproteobacteria</taxon>
        <taxon>Chitinivorax</taxon>
    </lineage>
</organism>
<evidence type="ECO:0000313" key="3">
    <source>
        <dbReference type="Proteomes" id="UP000575898"/>
    </source>
</evidence>
<gene>
    <name evidence="2" type="ORF">HNQ59_002894</name>
</gene>
<sequence length="225" mass="24738">MHDAQEPRQGVLHFQVLSALLTYPGPELLAALPELQAALAAQPALADKLTPLFDFLASQGQVALQENYVATFDRNPKHSLHLFEHIHGESRDRGQAMVDLLQEYKRHGLLMTPDELPDYVPLFLEFLSQLPAEDAERLLGDAIHVLALIGDKLQANGSPYHCVFGALRMLTTVEPKPLVEPPVRDMDEAMEVFGPSPDGVEPLLKPGVQSVKFYPKGHRVGAVSG</sequence>
<dbReference type="AlphaFoldDB" id="A0A840MS42"/>
<name>A0A840MS42_9PROT</name>
<protein>
    <submittedName>
        <fullName evidence="2">Nitrate reductase delta subunit</fullName>
    </submittedName>
</protein>
<dbReference type="GO" id="GO:0051082">
    <property type="term" value="F:unfolded protein binding"/>
    <property type="evidence" value="ECO:0007669"/>
    <property type="project" value="InterPro"/>
</dbReference>
<evidence type="ECO:0000313" key="2">
    <source>
        <dbReference type="EMBL" id="MBB5019592.1"/>
    </source>
</evidence>
<evidence type="ECO:0000256" key="1">
    <source>
        <dbReference type="ARBA" id="ARBA00023063"/>
    </source>
</evidence>
<dbReference type="GO" id="GO:0016530">
    <property type="term" value="F:metallochaperone activity"/>
    <property type="evidence" value="ECO:0007669"/>
    <property type="project" value="TreeGrafter"/>
</dbReference>
<comment type="caution">
    <text evidence="2">The sequence shown here is derived from an EMBL/GenBank/DDBJ whole genome shotgun (WGS) entry which is preliminary data.</text>
</comment>
<dbReference type="PANTHER" id="PTHR43680:SF2">
    <property type="entry name" value="NITRATE REDUCTASE MOLYBDENUM COFACTOR ASSEMBLY CHAPERONE NARJ"/>
    <property type="match status" value="1"/>
</dbReference>
<dbReference type="GO" id="GO:0042128">
    <property type="term" value="P:nitrate assimilation"/>
    <property type="evidence" value="ECO:0007669"/>
    <property type="project" value="UniProtKB-KW"/>
</dbReference>
<dbReference type="InterPro" id="IPR020945">
    <property type="entry name" value="DMSO/NO3_reduct_chaperone"/>
</dbReference>
<dbReference type="EMBL" id="JACHHY010000018">
    <property type="protein sequence ID" value="MBB5019592.1"/>
    <property type="molecule type" value="Genomic_DNA"/>
</dbReference>
<accession>A0A840MS42</accession>
<dbReference type="NCBIfam" id="TIGR00684">
    <property type="entry name" value="narJ"/>
    <property type="match status" value="1"/>
</dbReference>
<proteinExistence type="predicted"/>
<dbReference type="GO" id="GO:0051131">
    <property type="term" value="P:chaperone-mediated protein complex assembly"/>
    <property type="evidence" value="ECO:0007669"/>
    <property type="project" value="InterPro"/>
</dbReference>
<dbReference type="PANTHER" id="PTHR43680">
    <property type="entry name" value="NITRATE REDUCTASE MOLYBDENUM COFACTOR ASSEMBLY CHAPERONE"/>
    <property type="match status" value="1"/>
</dbReference>
<dbReference type="InterPro" id="IPR003765">
    <property type="entry name" value="NO3_reductase_chaperone_NarJ"/>
</dbReference>
<dbReference type="InterPro" id="IPR036411">
    <property type="entry name" value="TorD-like_sf"/>
</dbReference>
<keyword evidence="1" id="KW-0534">Nitrate assimilation</keyword>